<dbReference type="InterPro" id="IPR001647">
    <property type="entry name" value="HTH_TetR"/>
</dbReference>
<dbReference type="InterPro" id="IPR050109">
    <property type="entry name" value="HTH-type_TetR-like_transc_reg"/>
</dbReference>
<dbReference type="InterPro" id="IPR009057">
    <property type="entry name" value="Homeodomain-like_sf"/>
</dbReference>
<dbReference type="EMBL" id="CP061169">
    <property type="protein sequence ID" value="QPZ37038.1"/>
    <property type="molecule type" value="Genomic_DNA"/>
</dbReference>
<sequence length="204" mass="21719">MAEKQRVGRPRRSSRRMLEEAAAELFLEQTYEGTTIDDIANRSGVSRNTFFNYFSSKSDVLWVDLDETVSALGGILGSLSPNGDVLGDVEAALTKVAAEHPSNRVPWALTQIDLMGTRDVLLSSGMVRLLAVTELITSFIRARSGASVRAATAAAALTAAAATAAAQWAGDGVSRGPLDVYVREAIAPICVGFAPHFERGGHKQ</sequence>
<protein>
    <submittedName>
        <fullName evidence="6">TetR family transcriptional regulator</fullName>
    </submittedName>
</protein>
<evidence type="ECO:0000256" key="1">
    <source>
        <dbReference type="ARBA" id="ARBA00023015"/>
    </source>
</evidence>
<name>A0ABX6YE98_9MICO</name>
<dbReference type="PROSITE" id="PS50977">
    <property type="entry name" value="HTH_TETR_2"/>
    <property type="match status" value="1"/>
</dbReference>
<dbReference type="InterPro" id="IPR041347">
    <property type="entry name" value="MftR_C"/>
</dbReference>
<keyword evidence="3" id="KW-0804">Transcription</keyword>
<dbReference type="Proteomes" id="UP000662814">
    <property type="component" value="Chromosome"/>
</dbReference>
<evidence type="ECO:0000259" key="5">
    <source>
        <dbReference type="PROSITE" id="PS50977"/>
    </source>
</evidence>
<feature type="DNA-binding region" description="H-T-H motif" evidence="4">
    <location>
        <begin position="35"/>
        <end position="54"/>
    </location>
</feature>
<evidence type="ECO:0000313" key="7">
    <source>
        <dbReference type="Proteomes" id="UP000662814"/>
    </source>
</evidence>
<keyword evidence="2 4" id="KW-0238">DNA-binding</keyword>
<evidence type="ECO:0000256" key="2">
    <source>
        <dbReference type="ARBA" id="ARBA00023125"/>
    </source>
</evidence>
<dbReference type="Gene3D" id="1.10.10.60">
    <property type="entry name" value="Homeodomain-like"/>
    <property type="match status" value="1"/>
</dbReference>
<evidence type="ECO:0000256" key="3">
    <source>
        <dbReference type="ARBA" id="ARBA00023163"/>
    </source>
</evidence>
<evidence type="ECO:0000256" key="4">
    <source>
        <dbReference type="PROSITE-ProRule" id="PRU00335"/>
    </source>
</evidence>
<keyword evidence="1" id="KW-0805">Transcription regulation</keyword>
<dbReference type="PRINTS" id="PR00455">
    <property type="entry name" value="HTHTETR"/>
</dbReference>
<gene>
    <name evidence="6" type="ORF">HCR76_09085</name>
</gene>
<dbReference type="Pfam" id="PF00440">
    <property type="entry name" value="TetR_N"/>
    <property type="match status" value="1"/>
</dbReference>
<dbReference type="Gene3D" id="1.10.357.10">
    <property type="entry name" value="Tetracycline Repressor, domain 2"/>
    <property type="match status" value="1"/>
</dbReference>
<accession>A0ABX6YE98</accession>
<dbReference type="PANTHER" id="PTHR30055:SF234">
    <property type="entry name" value="HTH-TYPE TRANSCRIPTIONAL REGULATOR BETI"/>
    <property type="match status" value="1"/>
</dbReference>
<dbReference type="Pfam" id="PF17754">
    <property type="entry name" value="TetR_C_14"/>
    <property type="match status" value="1"/>
</dbReference>
<keyword evidence="7" id="KW-1185">Reference proteome</keyword>
<dbReference type="PANTHER" id="PTHR30055">
    <property type="entry name" value="HTH-TYPE TRANSCRIPTIONAL REGULATOR RUTR"/>
    <property type="match status" value="1"/>
</dbReference>
<organism evidence="6 7">
    <name type="scientific">Paramicrobacterium chengjingii</name>
    <dbReference type="NCBI Taxonomy" id="2769067"/>
    <lineage>
        <taxon>Bacteria</taxon>
        <taxon>Bacillati</taxon>
        <taxon>Actinomycetota</taxon>
        <taxon>Actinomycetes</taxon>
        <taxon>Micrococcales</taxon>
        <taxon>Microbacteriaceae</taxon>
        <taxon>Paramicrobacterium</taxon>
    </lineage>
</organism>
<reference evidence="6 7" key="1">
    <citation type="submission" date="2020-12" db="EMBL/GenBank/DDBJ databases">
        <title>Microbacterium sp. HY060.</title>
        <authorList>
            <person name="Zhou J."/>
        </authorList>
    </citation>
    <scope>NUCLEOTIDE SEQUENCE [LARGE SCALE GENOMIC DNA]</scope>
    <source>
        <strain evidence="6 7">HY60</strain>
    </source>
</reference>
<feature type="domain" description="HTH tetR-type" evidence="5">
    <location>
        <begin position="12"/>
        <end position="72"/>
    </location>
</feature>
<evidence type="ECO:0000313" key="6">
    <source>
        <dbReference type="EMBL" id="QPZ37038.1"/>
    </source>
</evidence>
<proteinExistence type="predicted"/>
<dbReference type="SUPFAM" id="SSF46689">
    <property type="entry name" value="Homeodomain-like"/>
    <property type="match status" value="1"/>
</dbReference>